<dbReference type="Proteomes" id="UP000789706">
    <property type="component" value="Unassembled WGS sequence"/>
</dbReference>
<feature type="compositionally biased region" description="Basic and acidic residues" evidence="1">
    <location>
        <begin position="130"/>
        <end position="139"/>
    </location>
</feature>
<feature type="compositionally biased region" description="Basic and acidic residues" evidence="1">
    <location>
        <begin position="352"/>
        <end position="368"/>
    </location>
</feature>
<dbReference type="OrthoDB" id="5599902at2759"/>
<name>A0A9N9BWZ7_9GLOM</name>
<comment type="caution">
    <text evidence="3">The sequence shown here is derived from an EMBL/GenBank/DDBJ whole genome shotgun (WGS) entry which is preliminary data.</text>
</comment>
<feature type="domain" description="DUF8032" evidence="2">
    <location>
        <begin position="156"/>
        <end position="249"/>
    </location>
</feature>
<dbReference type="PANTHER" id="PTHR22949">
    <property type="entry name" value="WHITE COLLAR 2 PROTEIN WC2"/>
    <property type="match status" value="1"/>
</dbReference>
<dbReference type="AlphaFoldDB" id="A0A9N9BWZ7"/>
<organism evidence="3 4">
    <name type="scientific">Diversispora eburnea</name>
    <dbReference type="NCBI Taxonomy" id="1213867"/>
    <lineage>
        <taxon>Eukaryota</taxon>
        <taxon>Fungi</taxon>
        <taxon>Fungi incertae sedis</taxon>
        <taxon>Mucoromycota</taxon>
        <taxon>Glomeromycotina</taxon>
        <taxon>Glomeromycetes</taxon>
        <taxon>Diversisporales</taxon>
        <taxon>Diversisporaceae</taxon>
        <taxon>Diversispora</taxon>
    </lineage>
</organism>
<gene>
    <name evidence="3" type="ORF">DEBURN_LOCUS8654</name>
</gene>
<feature type="region of interest" description="Disordered" evidence="1">
    <location>
        <begin position="339"/>
        <end position="384"/>
    </location>
</feature>
<accession>A0A9N9BWZ7</accession>
<feature type="region of interest" description="Disordered" evidence="1">
    <location>
        <begin position="125"/>
        <end position="158"/>
    </location>
</feature>
<reference evidence="3" key="1">
    <citation type="submission" date="2021-06" db="EMBL/GenBank/DDBJ databases">
        <authorList>
            <person name="Kallberg Y."/>
            <person name="Tangrot J."/>
            <person name="Rosling A."/>
        </authorList>
    </citation>
    <scope>NUCLEOTIDE SEQUENCE</scope>
    <source>
        <strain evidence="3">AZ414A</strain>
    </source>
</reference>
<proteinExistence type="predicted"/>
<dbReference type="PANTHER" id="PTHR22949:SF0">
    <property type="entry name" value="RE27538P"/>
    <property type="match status" value="1"/>
</dbReference>
<evidence type="ECO:0000259" key="2">
    <source>
        <dbReference type="Pfam" id="PF26087"/>
    </source>
</evidence>
<feature type="non-terminal residue" evidence="3">
    <location>
        <position position="1"/>
    </location>
</feature>
<sequence>TDPVIEVHDGIQWVVFTYSVKGNNKEYRIRIDIDNVNLDNVDEKFRQANCLYPRANCTEDKYQGNRWAYEKVCNELGWKLSWLNQEEIGGKRGLLQRAVDSYRNRDPSLRSRRVVRNEKIMNGTLRKRITRDNDTRDGGLDNSNNNSNKRQRNGSKQLTVETVDKGIVTKIRIRADIECVNISVIPDDFKRDNCVYSKALVPKENYQGTNWETETACNELGWKLAYMNRPKLDGKGSLLQTVVDMYRDKYTREPRPRRGRYSHTLSAKFFENHPREITTDPNSTSPIAIDNNLINAHLKNRPTSEELCIIIGEWYNASSNKINNPEYYEIFKRADKEMAKNDELESSPQHPDAYEDSRDDSRDTRDNLEIIEFPDSLEITIDQE</sequence>
<feature type="domain" description="DUF8032" evidence="2">
    <location>
        <begin position="12"/>
        <end position="105"/>
    </location>
</feature>
<keyword evidence="4" id="KW-1185">Reference proteome</keyword>
<dbReference type="InterPro" id="IPR058345">
    <property type="entry name" value="DUF8032"/>
</dbReference>
<evidence type="ECO:0000313" key="3">
    <source>
        <dbReference type="EMBL" id="CAG8582764.1"/>
    </source>
</evidence>
<evidence type="ECO:0000256" key="1">
    <source>
        <dbReference type="SAM" id="MobiDB-lite"/>
    </source>
</evidence>
<protein>
    <submittedName>
        <fullName evidence="3">5217_t:CDS:1</fullName>
    </submittedName>
</protein>
<evidence type="ECO:0000313" key="4">
    <source>
        <dbReference type="Proteomes" id="UP000789706"/>
    </source>
</evidence>
<dbReference type="EMBL" id="CAJVPK010001344">
    <property type="protein sequence ID" value="CAG8582764.1"/>
    <property type="molecule type" value="Genomic_DNA"/>
</dbReference>
<dbReference type="Pfam" id="PF26087">
    <property type="entry name" value="DUF8032"/>
    <property type="match status" value="2"/>
</dbReference>